<feature type="chain" id="PRO_5010317933" evidence="1">
    <location>
        <begin position="25"/>
        <end position="356"/>
    </location>
</feature>
<feature type="domain" description="Bacterial spore germination immunoglobulin-like" evidence="2">
    <location>
        <begin position="274"/>
        <end position="343"/>
    </location>
</feature>
<dbReference type="Pfam" id="PF13739">
    <property type="entry name" value="PdaC"/>
    <property type="match status" value="1"/>
</dbReference>
<feature type="domain" description="DUF3298" evidence="3">
    <location>
        <begin position="168"/>
        <end position="239"/>
    </location>
</feature>
<evidence type="ECO:0000256" key="1">
    <source>
        <dbReference type="SAM" id="SignalP"/>
    </source>
</evidence>
<evidence type="ECO:0000259" key="3">
    <source>
        <dbReference type="Pfam" id="PF11738"/>
    </source>
</evidence>
<evidence type="ECO:0000259" key="2">
    <source>
        <dbReference type="Pfam" id="PF10648"/>
    </source>
</evidence>
<dbReference type="InterPro" id="IPR037126">
    <property type="entry name" value="PdaC/RsiV-like_sf"/>
</dbReference>
<dbReference type="AlphaFoldDB" id="A0A1G8RSG7"/>
<sequence length="356" mass="39884">MVAKKAWAIGIVGCLAIGGGTAWANTAMHAADTTQVEQVNQQIPGSLYQTKSVKLQTKQVNIQMEIPVFEGLKDKKYEAQLNDIIMRHAMKDKENVEKEAAQFAEEAKKNSWEMHPYELTANYKVTTNGSVVSLAVNTYTYTGGANGISRTDYYNILNQAEAKNIQLSNLFKENVDYKKLLNQEIKKQINEHPEKEQFTFTSISDTQSFSIEHSNLVIHFAEYEITPGYMGEPRFEIPIYTLKNDLLPQWELEAKAENDVFRSIKVTKSGTEYIVTGQARVFEGTYNYAVKKGNETIGKGHGTASVGGPAWGDIKQAIKIPDKHMNAPKTLTLELFEINQENGQPVNKLVIPLVTK</sequence>
<evidence type="ECO:0000313" key="6">
    <source>
        <dbReference type="Proteomes" id="UP000182836"/>
    </source>
</evidence>
<dbReference type="Pfam" id="PF11738">
    <property type="entry name" value="DUF3298"/>
    <property type="match status" value="1"/>
</dbReference>
<gene>
    <name evidence="5" type="ORF">SAMN04487909_113119</name>
</gene>
<dbReference type="Gene3D" id="3.30.565.40">
    <property type="entry name" value="Fervidobacterium nodosum Rt17-B1 like"/>
    <property type="match status" value="1"/>
</dbReference>
<dbReference type="InterPro" id="IPR025303">
    <property type="entry name" value="PdaC"/>
</dbReference>
<accession>A0A1G8RSG7</accession>
<proteinExistence type="predicted"/>
<keyword evidence="1" id="KW-0732">Signal</keyword>
<dbReference type="Pfam" id="PF10648">
    <property type="entry name" value="Gmad2"/>
    <property type="match status" value="1"/>
</dbReference>
<feature type="domain" description="Deacetylase PdaC" evidence="4">
    <location>
        <begin position="56"/>
        <end position="148"/>
    </location>
</feature>
<evidence type="ECO:0000313" key="5">
    <source>
        <dbReference type="EMBL" id="SDJ19896.1"/>
    </source>
</evidence>
<dbReference type="InterPro" id="IPR021729">
    <property type="entry name" value="DUF3298"/>
</dbReference>
<protein>
    <submittedName>
        <fullName evidence="5">Immunoglobulin-like domain of spore germination</fullName>
    </submittedName>
</protein>
<organism evidence="5 6">
    <name type="scientific">Aneurinibacillus migulanus</name>
    <name type="common">Bacillus migulanus</name>
    <dbReference type="NCBI Taxonomy" id="47500"/>
    <lineage>
        <taxon>Bacteria</taxon>
        <taxon>Bacillati</taxon>
        <taxon>Bacillota</taxon>
        <taxon>Bacilli</taxon>
        <taxon>Bacillales</taxon>
        <taxon>Paenibacillaceae</taxon>
        <taxon>Aneurinibacillus group</taxon>
        <taxon>Aneurinibacillus</taxon>
    </lineage>
</organism>
<evidence type="ECO:0000259" key="4">
    <source>
        <dbReference type="Pfam" id="PF13739"/>
    </source>
</evidence>
<reference evidence="5 6" key="1">
    <citation type="submission" date="2016-10" db="EMBL/GenBank/DDBJ databases">
        <authorList>
            <person name="de Groot N.N."/>
        </authorList>
    </citation>
    <scope>NUCLEOTIDE SEQUENCE [LARGE SCALE GENOMIC DNA]</scope>
    <source>
        <strain evidence="5 6">DSM 2895</strain>
    </source>
</reference>
<dbReference type="Gene3D" id="3.90.640.20">
    <property type="entry name" value="Heat-shock cognate protein, ATPase"/>
    <property type="match status" value="1"/>
</dbReference>
<dbReference type="InterPro" id="IPR018911">
    <property type="entry name" value="Gmad2_Ig-like_dom"/>
</dbReference>
<name>A0A1G8RSG7_ANEMI</name>
<dbReference type="GeneID" id="42305798"/>
<dbReference type="OrthoDB" id="5637at2"/>
<feature type="signal peptide" evidence="1">
    <location>
        <begin position="1"/>
        <end position="24"/>
    </location>
</feature>
<dbReference type="RefSeq" id="WP_052811792.1">
    <property type="nucleotide sequence ID" value="NZ_BJOA01000150.1"/>
</dbReference>
<dbReference type="Proteomes" id="UP000182836">
    <property type="component" value="Unassembled WGS sequence"/>
</dbReference>
<dbReference type="EMBL" id="FNED01000013">
    <property type="protein sequence ID" value="SDJ19896.1"/>
    <property type="molecule type" value="Genomic_DNA"/>
</dbReference>